<evidence type="ECO:0000256" key="3">
    <source>
        <dbReference type="ARBA" id="ARBA00022490"/>
    </source>
</evidence>
<evidence type="ECO:0000256" key="4">
    <source>
        <dbReference type="ARBA" id="ARBA00023069"/>
    </source>
</evidence>
<sequence>MADDDTEPPLGLMDQFAQFMEQQDVESRFNRFVEAHASEIAQIAQGLDGEQSHDWWPLYQLYQAEFDNVLEEFIASVNTTKEEFMEAAQNAQGLQEFYLQIFLYHSQYEMFVSLMSEEARKQAEALE</sequence>
<dbReference type="GO" id="GO:0005929">
    <property type="term" value="C:cilium"/>
    <property type="evidence" value="ECO:0007669"/>
    <property type="project" value="UniProtKB-SubCell"/>
</dbReference>
<feature type="domain" description="BART" evidence="6">
    <location>
        <begin position="13"/>
        <end position="121"/>
    </location>
</feature>
<evidence type="ECO:0000313" key="7">
    <source>
        <dbReference type="EMBL" id="CAE2266617.1"/>
    </source>
</evidence>
<evidence type="ECO:0000256" key="5">
    <source>
        <dbReference type="ARBA" id="ARBA00023273"/>
    </source>
</evidence>
<protein>
    <recommendedName>
        <fullName evidence="6">BART domain-containing protein</fullName>
    </recommendedName>
</protein>
<evidence type="ECO:0000256" key="1">
    <source>
        <dbReference type="ARBA" id="ARBA00004138"/>
    </source>
</evidence>
<keyword evidence="5" id="KW-0966">Cell projection</keyword>
<dbReference type="GO" id="GO:0005737">
    <property type="term" value="C:cytoplasm"/>
    <property type="evidence" value="ECO:0007669"/>
    <property type="project" value="UniProtKB-SubCell"/>
</dbReference>
<accession>A0A7S4JKM6</accession>
<gene>
    <name evidence="7" type="ORF">CPOL0286_LOCUS17509</name>
</gene>
<dbReference type="Pfam" id="PF11527">
    <property type="entry name" value="ARL2_Bind_BART"/>
    <property type="match status" value="1"/>
</dbReference>
<dbReference type="Gene3D" id="1.20.1520.10">
    <property type="entry name" value="ADP-ribosylation factor-like 2-binding protein, domain"/>
    <property type="match status" value="1"/>
</dbReference>
<proteinExistence type="predicted"/>
<keyword evidence="3" id="KW-0963">Cytoplasm</keyword>
<name>A0A7S4JKM6_9EUKA</name>
<dbReference type="InterPro" id="IPR042541">
    <property type="entry name" value="BART_sf"/>
</dbReference>
<dbReference type="AlphaFoldDB" id="A0A7S4JKM6"/>
<organism evidence="7">
    <name type="scientific">Prymnesium polylepis</name>
    <dbReference type="NCBI Taxonomy" id="72548"/>
    <lineage>
        <taxon>Eukaryota</taxon>
        <taxon>Haptista</taxon>
        <taxon>Haptophyta</taxon>
        <taxon>Prymnesiophyceae</taxon>
        <taxon>Prymnesiales</taxon>
        <taxon>Prymnesiaceae</taxon>
        <taxon>Prymnesium</taxon>
    </lineage>
</organism>
<dbReference type="InterPro" id="IPR023379">
    <property type="entry name" value="BART_dom"/>
</dbReference>
<dbReference type="EMBL" id="HBKO01038300">
    <property type="protein sequence ID" value="CAE2266617.1"/>
    <property type="molecule type" value="Transcribed_RNA"/>
</dbReference>
<evidence type="ECO:0000259" key="6">
    <source>
        <dbReference type="Pfam" id="PF11527"/>
    </source>
</evidence>
<comment type="subcellular location">
    <subcellularLocation>
        <location evidence="1">Cell projection</location>
        <location evidence="1">Cilium</location>
    </subcellularLocation>
    <subcellularLocation>
        <location evidence="2">Cytoplasm</location>
    </subcellularLocation>
</comment>
<evidence type="ECO:0000256" key="2">
    <source>
        <dbReference type="ARBA" id="ARBA00004496"/>
    </source>
</evidence>
<reference evidence="7" key="1">
    <citation type="submission" date="2021-01" db="EMBL/GenBank/DDBJ databases">
        <authorList>
            <person name="Corre E."/>
            <person name="Pelletier E."/>
            <person name="Niang G."/>
            <person name="Scheremetjew M."/>
            <person name="Finn R."/>
            <person name="Kale V."/>
            <person name="Holt S."/>
            <person name="Cochrane G."/>
            <person name="Meng A."/>
            <person name="Brown T."/>
            <person name="Cohen L."/>
        </authorList>
    </citation>
    <scope>NUCLEOTIDE SEQUENCE</scope>
    <source>
        <strain evidence="7">UIO037</strain>
    </source>
</reference>
<keyword evidence="4" id="KW-0969">Cilium</keyword>